<keyword evidence="4" id="KW-1185">Reference proteome</keyword>
<dbReference type="InterPro" id="IPR006076">
    <property type="entry name" value="FAD-dep_OxRdtase"/>
</dbReference>
<dbReference type="Proteomes" id="UP001230156">
    <property type="component" value="Unassembled WGS sequence"/>
</dbReference>
<dbReference type="InterPro" id="IPR036188">
    <property type="entry name" value="FAD/NAD-bd_sf"/>
</dbReference>
<evidence type="ECO:0000313" key="3">
    <source>
        <dbReference type="EMBL" id="MDQ7249847.1"/>
    </source>
</evidence>
<evidence type="ECO:0000256" key="1">
    <source>
        <dbReference type="ARBA" id="ARBA00023002"/>
    </source>
</evidence>
<evidence type="ECO:0000313" key="4">
    <source>
        <dbReference type="Proteomes" id="UP001230156"/>
    </source>
</evidence>
<dbReference type="GO" id="GO:0016491">
    <property type="term" value="F:oxidoreductase activity"/>
    <property type="evidence" value="ECO:0007669"/>
    <property type="project" value="UniProtKB-KW"/>
</dbReference>
<dbReference type="Pfam" id="PF01266">
    <property type="entry name" value="DAO"/>
    <property type="match status" value="1"/>
</dbReference>
<dbReference type="EMBL" id="JAUYVI010000006">
    <property type="protein sequence ID" value="MDQ7249847.1"/>
    <property type="molecule type" value="Genomic_DNA"/>
</dbReference>
<evidence type="ECO:0000259" key="2">
    <source>
        <dbReference type="Pfam" id="PF01266"/>
    </source>
</evidence>
<dbReference type="PANTHER" id="PTHR13847">
    <property type="entry name" value="SARCOSINE DEHYDROGENASE-RELATED"/>
    <property type="match status" value="1"/>
</dbReference>
<proteinExistence type="predicted"/>
<dbReference type="Gene3D" id="3.50.50.60">
    <property type="entry name" value="FAD/NAD(P)-binding domain"/>
    <property type="match status" value="1"/>
</dbReference>
<keyword evidence="1 3" id="KW-0560">Oxidoreductase</keyword>
<comment type="caution">
    <text evidence="3">The sequence shown here is derived from an EMBL/GenBank/DDBJ whole genome shotgun (WGS) entry which is preliminary data.</text>
</comment>
<gene>
    <name evidence="3" type="ORF">Q8A70_19315</name>
</gene>
<feature type="domain" description="FAD dependent oxidoreductase" evidence="2">
    <location>
        <begin position="33"/>
        <end position="384"/>
    </location>
</feature>
<accession>A0ABU0YQ48</accession>
<dbReference type="Gene3D" id="3.30.9.10">
    <property type="entry name" value="D-Amino Acid Oxidase, subunit A, domain 2"/>
    <property type="match status" value="1"/>
</dbReference>
<sequence>MFSNQEHPSRSYYAATANPHGSWPRLTESIRADVCVVGGGFTGLTAALNLAENGFKVALIEANRIGWGASGRNGGQINTGLRKSPQALIARFGKARGKALFDLAEEARAIIWERVEKHGIRCDLRHGNMLLASKPGDLSWMEEEIACLEREMHYDKAKLLDRNAIRSEIASDLYHGGIKDSGGGHLHPLNYALGLAEACKAAGVQLFEHTAATKIEDSGAKVTVTTDAGRIEADHAVLGCNAYLGGLEPRIAGKIMPIANFVIATEPMPEAEARALIPSGSCACDTKFVVSYYRVTADNRMLFGGGERYSTAEPSDIPGFVQPYMLDVFPQLKAKRIDYGWGGMLAITMLRLPQLGRIGRIYYAHGYSGMGVAITGIAGKLIAEAMAGTAERFDVFSRIEHKTFPGGTLLRHPLLVLAMLWYVLRDKLP</sequence>
<dbReference type="RefSeq" id="WP_379958317.1">
    <property type="nucleotide sequence ID" value="NZ_JAUYVI010000006.1"/>
</dbReference>
<organism evidence="3 4">
    <name type="scientific">Dongia sedimenti</name>
    <dbReference type="NCBI Taxonomy" id="3064282"/>
    <lineage>
        <taxon>Bacteria</taxon>
        <taxon>Pseudomonadati</taxon>
        <taxon>Pseudomonadota</taxon>
        <taxon>Alphaproteobacteria</taxon>
        <taxon>Rhodospirillales</taxon>
        <taxon>Dongiaceae</taxon>
        <taxon>Dongia</taxon>
    </lineage>
</organism>
<dbReference type="SUPFAM" id="SSF51905">
    <property type="entry name" value="FAD/NAD(P)-binding domain"/>
    <property type="match status" value="1"/>
</dbReference>
<protein>
    <submittedName>
        <fullName evidence="3">FAD-binding oxidoreductase</fullName>
        <ecNumber evidence="3">1.-.-.-</ecNumber>
    </submittedName>
</protein>
<reference evidence="4" key="1">
    <citation type="submission" date="2023-08" db="EMBL/GenBank/DDBJ databases">
        <title>Rhodospirillaceae gen. nov., a novel taxon isolated from the Yangtze River Yuezi River estuary sludge.</title>
        <authorList>
            <person name="Ruan L."/>
        </authorList>
    </citation>
    <scope>NUCLEOTIDE SEQUENCE [LARGE SCALE GENOMIC DNA]</scope>
    <source>
        <strain evidence="4">R-7</strain>
    </source>
</reference>
<name>A0ABU0YQ48_9PROT</name>
<dbReference type="PANTHER" id="PTHR13847:SF281">
    <property type="entry name" value="FAD DEPENDENT OXIDOREDUCTASE DOMAIN-CONTAINING PROTEIN"/>
    <property type="match status" value="1"/>
</dbReference>
<dbReference type="EC" id="1.-.-.-" evidence="3"/>